<sequence>MHALKLAAASVAAFTGFAAAAPGNNVLVAHAVRSLAKRAGTSPTSSSSYLSEIFGMVTAQCQSTCGSSLQDLTSCSNMTTQATIAACACSSVTLDDLRSCSSCISTTTRSDSNATNVVSAYNSYVDLCTQEGLATVTGTVEVGASTKPISRAASTAPVTSIPSSLVTYNPSSKPASTATVPSLVASGPIASSARVAAASGSISGSAASATPSKTSGAGRTAMSAAAGLLAVAAGMVVVA</sequence>
<accession>A0A511KM29</accession>
<dbReference type="OrthoDB" id="2529000at2759"/>
<keyword evidence="1" id="KW-0732">Signal</keyword>
<evidence type="ECO:0000256" key="1">
    <source>
        <dbReference type="SAM" id="SignalP"/>
    </source>
</evidence>
<organism evidence="2 3">
    <name type="scientific">Rhodotorula toruloides</name>
    <name type="common">Yeast</name>
    <name type="synonym">Rhodosporidium toruloides</name>
    <dbReference type="NCBI Taxonomy" id="5286"/>
    <lineage>
        <taxon>Eukaryota</taxon>
        <taxon>Fungi</taxon>
        <taxon>Dikarya</taxon>
        <taxon>Basidiomycota</taxon>
        <taxon>Pucciniomycotina</taxon>
        <taxon>Microbotryomycetes</taxon>
        <taxon>Sporidiobolales</taxon>
        <taxon>Sporidiobolaceae</taxon>
        <taxon>Rhodotorula</taxon>
    </lineage>
</organism>
<evidence type="ECO:0000313" key="2">
    <source>
        <dbReference type="EMBL" id="GEM11432.1"/>
    </source>
</evidence>
<comment type="caution">
    <text evidence="2">The sequence shown here is derived from an EMBL/GenBank/DDBJ whole genome shotgun (WGS) entry which is preliminary data.</text>
</comment>
<protein>
    <submittedName>
        <fullName evidence="2">Fibrocystin-L-like protein</fullName>
    </submittedName>
</protein>
<name>A0A511KM29_RHOTO</name>
<dbReference type="Proteomes" id="UP000321518">
    <property type="component" value="Unassembled WGS sequence"/>
</dbReference>
<proteinExistence type="predicted"/>
<dbReference type="EMBL" id="BJWK01000015">
    <property type="protein sequence ID" value="GEM11432.1"/>
    <property type="molecule type" value="Genomic_DNA"/>
</dbReference>
<feature type="chain" id="PRO_5021821808" evidence="1">
    <location>
        <begin position="21"/>
        <end position="239"/>
    </location>
</feature>
<evidence type="ECO:0000313" key="3">
    <source>
        <dbReference type="Proteomes" id="UP000321518"/>
    </source>
</evidence>
<reference evidence="2 3" key="1">
    <citation type="submission" date="2019-07" db="EMBL/GenBank/DDBJ databases">
        <title>Rhodotorula toruloides NBRC10032 genome sequencing.</title>
        <authorList>
            <person name="Shida Y."/>
            <person name="Takaku H."/>
            <person name="Ogasawara W."/>
            <person name="Mori K."/>
        </authorList>
    </citation>
    <scope>NUCLEOTIDE SEQUENCE [LARGE SCALE GENOMIC DNA]</scope>
    <source>
        <strain evidence="2 3">NBRC10032</strain>
    </source>
</reference>
<gene>
    <name evidence="2" type="ORF">Rt10032_c15g5449</name>
</gene>
<feature type="signal peptide" evidence="1">
    <location>
        <begin position="1"/>
        <end position="20"/>
    </location>
</feature>
<dbReference type="AlphaFoldDB" id="A0A511KM29"/>